<dbReference type="PANTHER" id="PTHR33480">
    <property type="entry name" value="SET DOMAIN-CONTAINING PROTEIN-RELATED"/>
    <property type="match status" value="1"/>
</dbReference>
<feature type="compositionally biased region" description="Low complexity" evidence="1">
    <location>
        <begin position="105"/>
        <end position="116"/>
    </location>
</feature>
<dbReference type="EMBL" id="JASPKY010001685">
    <property type="protein sequence ID" value="KAK9674662.1"/>
    <property type="molecule type" value="Genomic_DNA"/>
</dbReference>
<evidence type="ECO:0000313" key="2">
    <source>
        <dbReference type="EMBL" id="KAK9674662.1"/>
    </source>
</evidence>
<dbReference type="PANTHER" id="PTHR33480:SF5">
    <property type="entry name" value="SI:DKEY-51D8.9"/>
    <property type="match status" value="1"/>
</dbReference>
<sequence length="243" mass="27569">NFPQIKQEPFLSEPPVCGTNSTISRNSSVSYPLQSPITFNPAGIYDFSESHETNKSNENTNSISLQANLISNNETHENVALSKKSDSIISASYDDSDADPWYLPSSDHSSEGSSHGNTKGNSKIALPHKEISSHYSSESHVEAFHETDCDGDQAKLELVESVKRKNYKDKLNYCLFCDKDVTHFVRHIITWHPTETVVQKILSMPVQSRQRRNTVACLRKQGNFLWYKKFYQCLYNLGKEETQ</sequence>
<proteinExistence type="predicted"/>
<feature type="region of interest" description="Disordered" evidence="1">
    <location>
        <begin position="100"/>
        <end position="123"/>
    </location>
</feature>
<protein>
    <submittedName>
        <fullName evidence="2">Uncharacterized protein</fullName>
    </submittedName>
</protein>
<dbReference type="AlphaFoldDB" id="A0AAW1HEZ4"/>
<evidence type="ECO:0000256" key="1">
    <source>
        <dbReference type="SAM" id="MobiDB-lite"/>
    </source>
</evidence>
<name>A0AAW1HEZ4_POPJA</name>
<reference evidence="2 3" key="1">
    <citation type="journal article" date="2024" name="BMC Genomics">
        <title>De novo assembly and annotation of Popillia japonica's genome with initial clues to its potential as an invasive pest.</title>
        <authorList>
            <person name="Cucini C."/>
            <person name="Boschi S."/>
            <person name="Funari R."/>
            <person name="Cardaioli E."/>
            <person name="Iannotti N."/>
            <person name="Marturano G."/>
            <person name="Paoli F."/>
            <person name="Bruttini M."/>
            <person name="Carapelli A."/>
            <person name="Frati F."/>
            <person name="Nardi F."/>
        </authorList>
    </citation>
    <scope>NUCLEOTIDE SEQUENCE [LARGE SCALE GENOMIC DNA]</scope>
    <source>
        <strain evidence="2">DMR45628</strain>
    </source>
</reference>
<gene>
    <name evidence="2" type="ORF">QE152_g40948</name>
</gene>
<dbReference type="Proteomes" id="UP001458880">
    <property type="component" value="Unassembled WGS sequence"/>
</dbReference>
<organism evidence="2 3">
    <name type="scientific">Popillia japonica</name>
    <name type="common">Japanese beetle</name>
    <dbReference type="NCBI Taxonomy" id="7064"/>
    <lineage>
        <taxon>Eukaryota</taxon>
        <taxon>Metazoa</taxon>
        <taxon>Ecdysozoa</taxon>
        <taxon>Arthropoda</taxon>
        <taxon>Hexapoda</taxon>
        <taxon>Insecta</taxon>
        <taxon>Pterygota</taxon>
        <taxon>Neoptera</taxon>
        <taxon>Endopterygota</taxon>
        <taxon>Coleoptera</taxon>
        <taxon>Polyphaga</taxon>
        <taxon>Scarabaeiformia</taxon>
        <taxon>Scarabaeidae</taxon>
        <taxon>Rutelinae</taxon>
        <taxon>Popillia</taxon>
    </lineage>
</organism>
<accession>A0AAW1HEZ4</accession>
<feature type="non-terminal residue" evidence="2">
    <location>
        <position position="1"/>
    </location>
</feature>
<keyword evidence="3" id="KW-1185">Reference proteome</keyword>
<evidence type="ECO:0000313" key="3">
    <source>
        <dbReference type="Proteomes" id="UP001458880"/>
    </source>
</evidence>
<comment type="caution">
    <text evidence="2">The sequence shown here is derived from an EMBL/GenBank/DDBJ whole genome shotgun (WGS) entry which is preliminary data.</text>
</comment>